<keyword evidence="6 12" id="KW-1003">Cell membrane</keyword>
<dbReference type="PANTHER" id="PTHR37531:SF1">
    <property type="entry name" value="HEME EXPORTER PROTEIN D"/>
    <property type="match status" value="1"/>
</dbReference>
<keyword evidence="14" id="KW-1185">Reference proteome</keyword>
<dbReference type="GO" id="GO:0005886">
    <property type="term" value="C:plasma membrane"/>
    <property type="evidence" value="ECO:0007669"/>
    <property type="project" value="UniProtKB-SubCell"/>
</dbReference>
<evidence type="ECO:0000256" key="3">
    <source>
        <dbReference type="ARBA" id="ARBA00008741"/>
    </source>
</evidence>
<evidence type="ECO:0000256" key="12">
    <source>
        <dbReference type="RuleBase" id="RU363101"/>
    </source>
</evidence>
<evidence type="ECO:0000256" key="11">
    <source>
        <dbReference type="ARBA" id="ARBA00023136"/>
    </source>
</evidence>
<dbReference type="Proteomes" id="UP000247792">
    <property type="component" value="Unassembled WGS sequence"/>
</dbReference>
<feature type="transmembrane region" description="Helical" evidence="12">
    <location>
        <begin position="15"/>
        <end position="37"/>
    </location>
</feature>
<organism evidence="13 14">
    <name type="scientific">Undibacterium pigrum</name>
    <dbReference type="NCBI Taxonomy" id="401470"/>
    <lineage>
        <taxon>Bacteria</taxon>
        <taxon>Pseudomonadati</taxon>
        <taxon>Pseudomonadota</taxon>
        <taxon>Betaproteobacteria</taxon>
        <taxon>Burkholderiales</taxon>
        <taxon>Oxalobacteraceae</taxon>
        <taxon>Undibacterium</taxon>
    </lineage>
</organism>
<evidence type="ECO:0000256" key="6">
    <source>
        <dbReference type="ARBA" id="ARBA00022475"/>
    </source>
</evidence>
<evidence type="ECO:0000256" key="4">
    <source>
        <dbReference type="ARBA" id="ARBA00016461"/>
    </source>
</evidence>
<dbReference type="InterPro" id="IPR007078">
    <property type="entry name" value="Haem_export_protD_CcmD"/>
</dbReference>
<dbReference type="AlphaFoldDB" id="A0A318J9T2"/>
<dbReference type="RefSeq" id="WP_110255319.1">
    <property type="nucleotide sequence ID" value="NZ_QJKB01000003.1"/>
</dbReference>
<proteinExistence type="inferred from homology"/>
<sequence length="71" mass="7795">MIWQSWSDFIAMGGYALYVWGAVLVFFAALALELFSVSQARKSLLRELQLEQLARGGDIGGIRSISNGDTV</sequence>
<keyword evidence="8 12" id="KW-0812">Transmembrane</keyword>
<dbReference type="GO" id="GO:0017004">
    <property type="term" value="P:cytochrome complex assembly"/>
    <property type="evidence" value="ECO:0007669"/>
    <property type="project" value="UniProtKB-KW"/>
</dbReference>
<dbReference type="PANTHER" id="PTHR37531">
    <property type="entry name" value="HEME EXPORTER PROTEIN D"/>
    <property type="match status" value="1"/>
</dbReference>
<dbReference type="Pfam" id="PF04995">
    <property type="entry name" value="CcmD"/>
    <property type="match status" value="1"/>
</dbReference>
<keyword evidence="9 12" id="KW-0201">Cytochrome c-type biogenesis</keyword>
<evidence type="ECO:0000256" key="2">
    <source>
        <dbReference type="ARBA" id="ARBA00004377"/>
    </source>
</evidence>
<dbReference type="InterPro" id="IPR052075">
    <property type="entry name" value="Heme_exporter_D"/>
</dbReference>
<comment type="function">
    <text evidence="1 12">Required for the export of heme to the periplasm for the biogenesis of c-type cytochromes.</text>
</comment>
<dbReference type="GO" id="GO:1903607">
    <property type="term" value="P:cytochrome c biosynthetic process"/>
    <property type="evidence" value="ECO:0007669"/>
    <property type="project" value="TreeGrafter"/>
</dbReference>
<protein>
    <recommendedName>
        <fullName evidence="4 12">Heme exporter protein D</fullName>
    </recommendedName>
</protein>
<evidence type="ECO:0000256" key="9">
    <source>
        <dbReference type="ARBA" id="ARBA00022748"/>
    </source>
</evidence>
<keyword evidence="5 12" id="KW-0813">Transport</keyword>
<dbReference type="NCBIfam" id="TIGR03141">
    <property type="entry name" value="cytochro_ccmD"/>
    <property type="match status" value="1"/>
</dbReference>
<evidence type="ECO:0000313" key="14">
    <source>
        <dbReference type="Proteomes" id="UP000247792"/>
    </source>
</evidence>
<comment type="caution">
    <text evidence="13">The sequence shown here is derived from an EMBL/GenBank/DDBJ whole genome shotgun (WGS) entry which is preliminary data.</text>
</comment>
<dbReference type="GO" id="GO:0015886">
    <property type="term" value="P:heme transport"/>
    <property type="evidence" value="ECO:0007669"/>
    <property type="project" value="InterPro"/>
</dbReference>
<evidence type="ECO:0000256" key="8">
    <source>
        <dbReference type="ARBA" id="ARBA00022692"/>
    </source>
</evidence>
<comment type="subcellular location">
    <subcellularLocation>
        <location evidence="2 12">Cell inner membrane</location>
        <topology evidence="2 12">Single-pass membrane protein</topology>
    </subcellularLocation>
</comment>
<evidence type="ECO:0000256" key="1">
    <source>
        <dbReference type="ARBA" id="ARBA00002442"/>
    </source>
</evidence>
<keyword evidence="7 12" id="KW-0997">Cell inner membrane</keyword>
<evidence type="ECO:0000313" key="13">
    <source>
        <dbReference type="EMBL" id="PXX44069.1"/>
    </source>
</evidence>
<accession>A0A318J9T2</accession>
<gene>
    <name evidence="13" type="ORF">DFR42_103338</name>
</gene>
<comment type="similarity">
    <text evidence="3 12">Belongs to the CcmD/CycX/HelD family.</text>
</comment>
<keyword evidence="10 12" id="KW-1133">Transmembrane helix</keyword>
<reference evidence="13 14" key="1">
    <citation type="submission" date="2018-05" db="EMBL/GenBank/DDBJ databases">
        <title>Genomic Encyclopedia of Type Strains, Phase IV (KMG-IV): sequencing the most valuable type-strain genomes for metagenomic binning, comparative biology and taxonomic classification.</title>
        <authorList>
            <person name="Goeker M."/>
        </authorList>
    </citation>
    <scope>NUCLEOTIDE SEQUENCE [LARGE SCALE GENOMIC DNA]</scope>
    <source>
        <strain evidence="13 14">DSM 19792</strain>
    </source>
</reference>
<evidence type="ECO:0000256" key="5">
    <source>
        <dbReference type="ARBA" id="ARBA00022448"/>
    </source>
</evidence>
<evidence type="ECO:0000256" key="7">
    <source>
        <dbReference type="ARBA" id="ARBA00022519"/>
    </source>
</evidence>
<name>A0A318J9T2_9BURK</name>
<keyword evidence="11 12" id="KW-0472">Membrane</keyword>
<evidence type="ECO:0000256" key="10">
    <source>
        <dbReference type="ARBA" id="ARBA00022989"/>
    </source>
</evidence>
<dbReference type="EMBL" id="QJKB01000003">
    <property type="protein sequence ID" value="PXX44069.1"/>
    <property type="molecule type" value="Genomic_DNA"/>
</dbReference>